<evidence type="ECO:0000256" key="1">
    <source>
        <dbReference type="SAM" id="MobiDB-lite"/>
    </source>
</evidence>
<dbReference type="SUPFAM" id="SSF48239">
    <property type="entry name" value="Terpenoid cyclases/Protein prenyltransferases"/>
    <property type="match status" value="1"/>
</dbReference>
<reference evidence="2 3" key="1">
    <citation type="journal article" date="2015" name="Nature">
        <title>rRNA introns, odd ribosomes, and small enigmatic genomes across a large radiation of phyla.</title>
        <authorList>
            <person name="Brown C.T."/>
            <person name="Hug L.A."/>
            <person name="Thomas B.C."/>
            <person name="Sharon I."/>
            <person name="Castelle C.J."/>
            <person name="Singh A."/>
            <person name="Wilkins M.J."/>
            <person name="Williams K.H."/>
            <person name="Banfield J.F."/>
        </authorList>
    </citation>
    <scope>NUCLEOTIDE SEQUENCE [LARGE SCALE GENOMIC DNA]</scope>
</reference>
<comment type="caution">
    <text evidence="2">The sequence shown here is derived from an EMBL/GenBank/DDBJ whole genome shotgun (WGS) entry which is preliminary data.</text>
</comment>
<feature type="compositionally biased region" description="Low complexity" evidence="1">
    <location>
        <begin position="39"/>
        <end position="77"/>
    </location>
</feature>
<dbReference type="PATRIC" id="fig|1619042.3.peg.425"/>
<feature type="compositionally biased region" description="Polar residues" evidence="1">
    <location>
        <begin position="670"/>
        <end position="686"/>
    </location>
</feature>
<evidence type="ECO:0008006" key="4">
    <source>
        <dbReference type="Google" id="ProtNLM"/>
    </source>
</evidence>
<gene>
    <name evidence="2" type="ORF">UX39_C0012G0012</name>
</gene>
<feature type="region of interest" description="Disordered" evidence="1">
    <location>
        <begin position="39"/>
        <end position="83"/>
    </location>
</feature>
<evidence type="ECO:0000313" key="2">
    <source>
        <dbReference type="EMBL" id="KKU26135.1"/>
    </source>
</evidence>
<accession>A0A0G1RYY1</accession>
<sequence>MGPRIFKHKSHQYVLTVFLIMGGVLGMLVAARADETASSTPAATSTPEQIVQSASSSTPTSTEPITLPTPETATTTPDNQPTSTVGIASSTSLIVNLNLRYQNNLIFSGPVVIPSSTVITDSSGNSYNTTSTNVLTALLAADSASSNFAITDLQYYAAWNSFYVKCIGITAPTTTALCDNWNYVVNANYPSVGMDSYSLNGGENIYVYFDNPWRLTVSSSTVTQGATTTFYTWRYNYDNLANEWMADPNDLIDISVPNPSSTGWWDTTLTVSTTQSNELGEARFVFNSTGTYYAKITSLDWTKWTFPTTITVLDNVVSTTPATTTVTAPPSSPPLGRDPAEAGQGGAVGGVVSGNGSTLSQFNISNAIGFISAYQNPDGSFTPAFLNDWVAIAMASYQPDTQTYSRLKNYLLADPNPGANTTDFERRAMALQALNINPYTGTATNYIQKILDSFDGGQFGDRNLFNDDIFALIPLLRAGYSASENVIASSTSFILSFQQSNGSWGEVDSTAASIQALTQLRDLPNVNNALDRAKAYLRGRQLDNGGLGNVFSTSWAMQAISALGESDTGWTRNNISPSGYMATQQSSDGGMNVPDDNSSRLWATTYAIPAYLGKPWPQILNGFSRPSSNSSPGSLQNNAPAVAYTSSSASSTFPLNTPTSTSSATATSSFEQILQPTTTSILTVPSTLPRDNETAFRGSQTGQPASAQTSEQATPVTFSSIRPTPSNRTESRVPADLPVSAQPSSSLTTTTEITKLESQSLQAGPVEPEQAILANVIEQLPLDSPTRRTAKRALAISGGGALALAAYLGLKLLKNVV</sequence>
<dbReference type="InterPro" id="IPR008930">
    <property type="entry name" value="Terpenoid_cyclase/PrenylTrfase"/>
</dbReference>
<dbReference type="Gene3D" id="1.50.10.20">
    <property type="match status" value="1"/>
</dbReference>
<organism evidence="2 3">
    <name type="scientific">Candidatus Magasanikbacteria bacterium GW2011_GWA2_46_17</name>
    <dbReference type="NCBI Taxonomy" id="1619042"/>
    <lineage>
        <taxon>Bacteria</taxon>
        <taxon>Candidatus Magasanikiibacteriota</taxon>
    </lineage>
</organism>
<dbReference type="EMBL" id="LCMA01000012">
    <property type="protein sequence ID" value="KKU26135.1"/>
    <property type="molecule type" value="Genomic_DNA"/>
</dbReference>
<feature type="compositionally biased region" description="Low complexity" evidence="1">
    <location>
        <begin position="648"/>
        <end position="669"/>
    </location>
</feature>
<evidence type="ECO:0000313" key="3">
    <source>
        <dbReference type="Proteomes" id="UP000034175"/>
    </source>
</evidence>
<proteinExistence type="predicted"/>
<feature type="compositionally biased region" description="Polar residues" evidence="1">
    <location>
        <begin position="697"/>
        <end position="728"/>
    </location>
</feature>
<feature type="region of interest" description="Disordered" evidence="1">
    <location>
        <begin position="648"/>
        <end position="748"/>
    </location>
</feature>
<feature type="region of interest" description="Disordered" evidence="1">
    <location>
        <begin position="322"/>
        <end position="349"/>
    </location>
</feature>
<name>A0A0G1RYY1_9BACT</name>
<dbReference type="Proteomes" id="UP000034175">
    <property type="component" value="Unassembled WGS sequence"/>
</dbReference>
<protein>
    <recommendedName>
        <fullName evidence="4">Squalene cyclase C-terminal domain-containing protein</fullName>
    </recommendedName>
</protein>
<dbReference type="AlphaFoldDB" id="A0A0G1RYY1"/>
<dbReference type="CDD" id="cd00688">
    <property type="entry name" value="ISOPREN_C2_like"/>
    <property type="match status" value="1"/>
</dbReference>